<gene>
    <name evidence="2" type="ORF">FPZ24_14705</name>
</gene>
<feature type="transmembrane region" description="Helical" evidence="1">
    <location>
        <begin position="179"/>
        <end position="206"/>
    </location>
</feature>
<keyword evidence="3" id="KW-1185">Reference proteome</keyword>
<proteinExistence type="predicted"/>
<dbReference type="OrthoDB" id="7472950at2"/>
<keyword evidence="1" id="KW-0812">Transmembrane</keyword>
<evidence type="ECO:0008006" key="4">
    <source>
        <dbReference type="Google" id="ProtNLM"/>
    </source>
</evidence>
<feature type="transmembrane region" description="Helical" evidence="1">
    <location>
        <begin position="142"/>
        <end position="158"/>
    </location>
</feature>
<keyword evidence="1" id="KW-1133">Transmembrane helix</keyword>
<protein>
    <recommendedName>
        <fullName evidence="4">Glycerophosphoryl diester phosphodiesterase membrane domain-containing protein</fullName>
    </recommendedName>
</protein>
<keyword evidence="1" id="KW-0472">Membrane</keyword>
<feature type="transmembrane region" description="Helical" evidence="1">
    <location>
        <begin position="218"/>
        <end position="244"/>
    </location>
</feature>
<reference evidence="2 3" key="1">
    <citation type="submission" date="2019-07" db="EMBL/GenBank/DDBJ databases">
        <title>Full genome sequence of Sphingomonas sp. 4R-6-7(HKS19).</title>
        <authorList>
            <person name="Im W.-T."/>
        </authorList>
    </citation>
    <scope>NUCLEOTIDE SEQUENCE [LARGE SCALE GENOMIC DNA]</scope>
    <source>
        <strain evidence="2 3">HKS19</strain>
    </source>
</reference>
<dbReference type="RefSeq" id="WP_146573218.1">
    <property type="nucleotide sequence ID" value="NZ_CP042306.1"/>
</dbReference>
<sequence>MAAVYDLSTGRVSIGRILSRAFGAITGNPGVTLSIALLFGALPQAGFTYLQRVLVRSDRIGPLNTATIVAAVLSAAFVGIVLALVVQGGLVRATMAEMEGDHASFGQCVASGFSRILPMLGIGILVSIGLCVGLLLLVVPGIIFYLMYTVAVPVTVVERRGVIASMSRSGDLTKGARGIIFALMLIVWAVTIGTGLLSGVGSTAIVGMDGMTPAAREWLAFAVDVVATTLVTVFSSAIPTALYVELREWKEGPITDTLSEIFA</sequence>
<accession>A0A5B8LLJ1</accession>
<evidence type="ECO:0000256" key="1">
    <source>
        <dbReference type="SAM" id="Phobius"/>
    </source>
</evidence>
<feature type="transmembrane region" description="Helical" evidence="1">
    <location>
        <begin position="116"/>
        <end position="136"/>
    </location>
</feature>
<dbReference type="KEGG" id="spai:FPZ24_14705"/>
<feature type="transmembrane region" description="Helical" evidence="1">
    <location>
        <begin position="62"/>
        <end position="86"/>
    </location>
</feature>
<dbReference type="EMBL" id="CP042306">
    <property type="protein sequence ID" value="QDZ08565.1"/>
    <property type="molecule type" value="Genomic_DNA"/>
</dbReference>
<name>A0A5B8LLJ1_9SPHN</name>
<dbReference type="Proteomes" id="UP000315673">
    <property type="component" value="Chromosome"/>
</dbReference>
<evidence type="ECO:0000313" key="2">
    <source>
        <dbReference type="EMBL" id="QDZ08565.1"/>
    </source>
</evidence>
<dbReference type="AlphaFoldDB" id="A0A5B8LLJ1"/>
<feature type="transmembrane region" description="Helical" evidence="1">
    <location>
        <begin position="21"/>
        <end position="42"/>
    </location>
</feature>
<evidence type="ECO:0000313" key="3">
    <source>
        <dbReference type="Proteomes" id="UP000315673"/>
    </source>
</evidence>
<organism evidence="2 3">
    <name type="scientific">Sphingomonas panacisoli</name>
    <dbReference type="NCBI Taxonomy" id="1813879"/>
    <lineage>
        <taxon>Bacteria</taxon>
        <taxon>Pseudomonadati</taxon>
        <taxon>Pseudomonadota</taxon>
        <taxon>Alphaproteobacteria</taxon>
        <taxon>Sphingomonadales</taxon>
        <taxon>Sphingomonadaceae</taxon>
        <taxon>Sphingomonas</taxon>
    </lineage>
</organism>